<feature type="region of interest" description="Disordered" evidence="1">
    <location>
        <begin position="112"/>
        <end position="136"/>
    </location>
</feature>
<dbReference type="AlphaFoldDB" id="A0A1B6F3I7"/>
<feature type="compositionally biased region" description="Acidic residues" evidence="1">
    <location>
        <begin position="1"/>
        <end position="15"/>
    </location>
</feature>
<evidence type="ECO:0000256" key="1">
    <source>
        <dbReference type="SAM" id="MobiDB-lite"/>
    </source>
</evidence>
<proteinExistence type="predicted"/>
<accession>A0A1B6F3I7</accession>
<sequence>SEVFSDNDDDDDDSEWSGGDDVGSDEDRRNNSFGQNSRKRQKSSILEATILSKPKMADLQPQPIVTQIVPSSTTTITNISSGANRSQPLTTLPHTIAKGAIQSGIYATAKKMPNLPPQKNREQVRVIQRGSKMRSG</sequence>
<organism evidence="2">
    <name type="scientific">Cuerna arida</name>
    <dbReference type="NCBI Taxonomy" id="1464854"/>
    <lineage>
        <taxon>Eukaryota</taxon>
        <taxon>Metazoa</taxon>
        <taxon>Ecdysozoa</taxon>
        <taxon>Arthropoda</taxon>
        <taxon>Hexapoda</taxon>
        <taxon>Insecta</taxon>
        <taxon>Pterygota</taxon>
        <taxon>Neoptera</taxon>
        <taxon>Paraneoptera</taxon>
        <taxon>Hemiptera</taxon>
        <taxon>Auchenorrhyncha</taxon>
        <taxon>Membracoidea</taxon>
        <taxon>Cicadellidae</taxon>
        <taxon>Cicadellinae</taxon>
        <taxon>Proconiini</taxon>
        <taxon>Cuerna</taxon>
    </lineage>
</organism>
<feature type="non-terminal residue" evidence="2">
    <location>
        <position position="136"/>
    </location>
</feature>
<evidence type="ECO:0000313" key="2">
    <source>
        <dbReference type="EMBL" id="JAS44758.1"/>
    </source>
</evidence>
<protein>
    <submittedName>
        <fullName evidence="2">Uncharacterized protein</fullName>
    </submittedName>
</protein>
<reference evidence="2" key="1">
    <citation type="submission" date="2015-11" db="EMBL/GenBank/DDBJ databases">
        <title>De novo transcriptome assembly of four potential Pierce s Disease insect vectors from Arizona vineyards.</title>
        <authorList>
            <person name="Tassone E.E."/>
        </authorList>
    </citation>
    <scope>NUCLEOTIDE SEQUENCE</scope>
</reference>
<name>A0A1B6F3I7_9HEMI</name>
<feature type="non-terminal residue" evidence="2">
    <location>
        <position position="1"/>
    </location>
</feature>
<dbReference type="EMBL" id="GECZ01025011">
    <property type="protein sequence ID" value="JAS44758.1"/>
    <property type="molecule type" value="Transcribed_RNA"/>
</dbReference>
<gene>
    <name evidence="2" type="ORF">g.49434</name>
</gene>
<feature type="region of interest" description="Disordered" evidence="1">
    <location>
        <begin position="1"/>
        <end position="45"/>
    </location>
</feature>